<proteinExistence type="inferred from homology"/>
<keyword evidence="7" id="KW-1185">Reference proteome</keyword>
<dbReference type="Proteomes" id="UP001465976">
    <property type="component" value="Unassembled WGS sequence"/>
</dbReference>
<dbReference type="SUPFAM" id="SSF51197">
    <property type="entry name" value="Clavaminate synthase-like"/>
    <property type="match status" value="1"/>
</dbReference>
<feature type="region of interest" description="Disordered" evidence="4">
    <location>
        <begin position="618"/>
        <end position="642"/>
    </location>
</feature>
<feature type="compositionally biased region" description="Polar residues" evidence="4">
    <location>
        <begin position="2131"/>
        <end position="2147"/>
    </location>
</feature>
<comment type="caution">
    <text evidence="6">The sequence shown here is derived from an EMBL/GenBank/DDBJ whole genome shotgun (WGS) entry which is preliminary data.</text>
</comment>
<evidence type="ECO:0000256" key="2">
    <source>
        <dbReference type="ARBA" id="ARBA00022670"/>
    </source>
</evidence>
<feature type="compositionally biased region" description="Polar residues" evidence="4">
    <location>
        <begin position="133"/>
        <end position="149"/>
    </location>
</feature>
<feature type="region of interest" description="Disordered" evidence="4">
    <location>
        <begin position="1675"/>
        <end position="1695"/>
    </location>
</feature>
<feature type="region of interest" description="Disordered" evidence="4">
    <location>
        <begin position="122"/>
        <end position="149"/>
    </location>
</feature>
<reference evidence="6 7" key="1">
    <citation type="submission" date="2024-02" db="EMBL/GenBank/DDBJ databases">
        <title>A draft genome for the cacao thread blight pathogen Marasmius crinis-equi.</title>
        <authorList>
            <person name="Cohen S.P."/>
            <person name="Baruah I.K."/>
            <person name="Amoako-Attah I."/>
            <person name="Bukari Y."/>
            <person name="Meinhardt L.W."/>
            <person name="Bailey B.A."/>
        </authorList>
    </citation>
    <scope>NUCLEOTIDE SEQUENCE [LARGE SCALE GENOMIC DNA]</scope>
    <source>
        <strain evidence="6 7">GH-76</strain>
    </source>
</reference>
<feature type="compositionally biased region" description="Polar residues" evidence="4">
    <location>
        <begin position="1723"/>
        <end position="1735"/>
    </location>
</feature>
<protein>
    <recommendedName>
        <fullName evidence="5">Ubiquitin-like protease family profile domain-containing protein</fullName>
    </recommendedName>
</protein>
<feature type="region of interest" description="Disordered" evidence="4">
    <location>
        <begin position="1723"/>
        <end position="1767"/>
    </location>
</feature>
<evidence type="ECO:0000259" key="5">
    <source>
        <dbReference type="PROSITE" id="PS50600"/>
    </source>
</evidence>
<feature type="compositionally biased region" description="Basic and acidic residues" evidence="4">
    <location>
        <begin position="618"/>
        <end position="627"/>
    </location>
</feature>
<dbReference type="InterPro" id="IPR003653">
    <property type="entry name" value="Peptidase_C48_C"/>
</dbReference>
<feature type="region of interest" description="Disordered" evidence="4">
    <location>
        <begin position="831"/>
        <end position="890"/>
    </location>
</feature>
<feature type="compositionally biased region" description="Basic and acidic residues" evidence="4">
    <location>
        <begin position="1677"/>
        <end position="1695"/>
    </location>
</feature>
<sequence>MGYDLRAGGISAQHVISNGHLSNDHLSNGYLSDGHLDLGLQALTFTAQSPEREIRVSMEAAEKRRAKGKEKAQEEVIKGAPERTSKTSAKAKGSKTAAGMTKTKKREKKVWEQGHQFRLKESVPPLAGPSHPGFSQPNPNKSANTSSHVDSAPLIGVSKVLQLAPTGTQALFAPKLLGGDRTLAVTDFKSLPWHTDLMAQSGVEGKWAYVAKGFKRACVAVFRDTNEAFKRMGIDNTHLGQILIKNGVKMSTSANTPVHRTIWNCRLLEVVTMWEMTPGEINDILQSRSFTRSRFHCVAPVAGLRDLEHWPQLIRDLEGDINGASKPFEQPPALQSYPESSHQLRLLLWQTSNYQSAGRKSHLAKVIENLSAVVLYISVFKSGKADIPSDSEQLRSHLTELAVDAGYKDEFTQQIAGVKYVRSAARLRGPVYAALAISPLILLANCELTGNEVKRVDLVQHWMHMGNRYPRLVREIEFMLWFCIKRTVDGVMDIHESFKAFAAEAVERLEGSSLGSDDELFFHQKFGESFDKKKAERVLAAFIEELPERPDTSASIESVRVGEIEDADEGSHEFEGLEAGETSKDQEQNVVEGEGMNGTPPDIIETPEAEGDIAMGEADERASERDGANGISVPTEDSEDRADAASQVVKLALDASKETKVTASAAAQIPVRNGDVTMDHDNPSEQADSVKLVNTEEVGKLIQGADERSGAMPASRGEGEGMNGTPPDTIETPEAEGDISMGEVDERASERNGANGISAPAEDSEDRADAASQVAGLALNASKETKVTASAAAQIPVRDGDVTMEEFNPSEQADSVKLVNTEGVGKLIQGADERPGAMPANQGTVSSQQTGNSNGVNHQEDVVFPTNVYGEQAVEDREQGRRKDHDEKEKSRVRVWIGDGYTCIDGSDLTAASESDDSESDNDNDAESDVDADTDDDIKKSILANVARRGGVRLKGVQPQAKASSRARTKASKRKGSAKQGGRKHNAKRKPLTKRSKTSPAKAPGEIVDSEPARLKLGKAPKRFVGPEFRLVDYEGGEPFAYTPETYALSDLQDIIKLLNEANATNTDYLETADFFSQPNPKTEEEPSPSHPRPHPTLRVITHEELLKLSRRQLQSDFRQAHILIKGRFIPEHEQQWSEANMSAIGDMDELRQMHALWLRGKKGSLPNDQIRLGTFRDILDQGLLQAGIQLNCLDIPGLPGHDGYKPTQLQTDSVAYQNTRRKGEAHPYPTDVHFWHLLATKHCSHYAHIDTSGYATMIAPQIGAKLFFMLVPAGDLGDFERANGSLLFAETSHSMDDEIGMAIVAVILRPGDVLLMRPCTYHYVVTLDNSLCHGSHFMCSSTMSDTCYGIFHDFTHHDTITNQDDVHYRVTLAQMAIFWKKRIVDSRSQLFSSRNADCVEDLPNVKTVGGFLDFLTVYNVIVLGSLIWPERHRGDSLDEGVIKLYAEAKDSVEQTLAFLNAKAKIELVNLLDEPTQELLDLNDAVPLPSGKTRIYDIRDEYLVHQILSLHDALKKVNVWRASLFRKGVLQDLRHFPPEVRKKLNKLIDTELENSCYNWPGRYRPGLQWALVWTPSDGKPVYSLDQYDGPYAGQHSAARSKHSSHPLPQPSSVPQSPECSDVQVRDRVQESPPLSPGKDMDVDDGGTLPGRAKWERQIPSTEVEMHVHGGDGLAMETNREGGETPRAEGDMDVDRSQGVVGKAEGEESSSTEANRDIVTSKMTDLGQDNQETAETGGTGELIEEPRDDHSNTATSSLAGAVGDESDSDIEWVSNSIPLKRVLRTEEAQRKRIKVDHPLQMTRGLPKNLSVEPTGTPWFVGFELRTLDQETRCRLSQAGAGLLYADNMKRLEVSTEMLNDDIVEFAAFALQILHRDEHCALFGPLLTEKLMGRMRADNNCETWPTLRKGKWPYWDKPIWVFTIFLRDTGHWALSVVKAETRQILMFDSLGLASELEAATRRVQLAIQRAVQDAEEHGHTIAFPSVKRLEDWTVTQLQPRAVQTTNYVECGLWILFVASGVFRGYDYCQMHEKYVPQFREFLACLARLAKLVPPPDGVVTPSPTGLLSPKTQFPALHAEDRTSLPITDTPCGAAPPPLPEGGTTPNPPPIRIPHEDIQTSSQLMTSPLHEPESSLSRNAPSCSSVSTPSLPVASNAMSIPEPQTST</sequence>
<evidence type="ECO:0000313" key="7">
    <source>
        <dbReference type="Proteomes" id="UP001465976"/>
    </source>
</evidence>
<dbReference type="SUPFAM" id="SSF54001">
    <property type="entry name" value="Cysteine proteinases"/>
    <property type="match status" value="1"/>
</dbReference>
<evidence type="ECO:0000256" key="4">
    <source>
        <dbReference type="SAM" id="MobiDB-lite"/>
    </source>
</evidence>
<feature type="region of interest" description="Disordered" evidence="4">
    <location>
        <begin position="563"/>
        <end position="606"/>
    </location>
</feature>
<feature type="region of interest" description="Disordered" evidence="4">
    <location>
        <begin position="61"/>
        <end position="108"/>
    </location>
</feature>
<feature type="compositionally biased region" description="Polar residues" evidence="4">
    <location>
        <begin position="2153"/>
        <end position="2164"/>
    </location>
</feature>
<feature type="region of interest" description="Disordered" evidence="4">
    <location>
        <begin position="1075"/>
        <end position="1096"/>
    </location>
</feature>
<dbReference type="EMBL" id="JBAHYK010000055">
    <property type="protein sequence ID" value="KAL0579560.1"/>
    <property type="molecule type" value="Genomic_DNA"/>
</dbReference>
<gene>
    <name evidence="6" type="ORF">V5O48_002440</name>
</gene>
<feature type="compositionally biased region" description="Polar residues" evidence="4">
    <location>
        <begin position="841"/>
        <end position="857"/>
    </location>
</feature>
<feature type="region of interest" description="Disordered" evidence="4">
    <location>
        <begin position="1592"/>
        <end position="1657"/>
    </location>
</feature>
<keyword evidence="3" id="KW-0378">Hydrolase</keyword>
<feature type="region of interest" description="Disordered" evidence="4">
    <location>
        <begin position="951"/>
        <end position="1012"/>
    </location>
</feature>
<feature type="region of interest" description="Disordered" evidence="4">
    <location>
        <begin position="2082"/>
        <end position="2164"/>
    </location>
</feature>
<feature type="compositionally biased region" description="Basic and acidic residues" evidence="4">
    <location>
        <begin position="569"/>
        <end position="587"/>
    </location>
</feature>
<evidence type="ECO:0000313" key="6">
    <source>
        <dbReference type="EMBL" id="KAL0579560.1"/>
    </source>
</evidence>
<feature type="compositionally biased region" description="Pro residues" evidence="4">
    <location>
        <begin position="2091"/>
        <end position="2109"/>
    </location>
</feature>
<comment type="similarity">
    <text evidence="1">Belongs to the peptidase C48 family.</text>
</comment>
<feature type="region of interest" description="Disordered" evidence="4">
    <location>
        <begin position="705"/>
        <end position="770"/>
    </location>
</feature>
<accession>A0ABR3FVN0</accession>
<feature type="compositionally biased region" description="Low complexity" evidence="4">
    <location>
        <begin position="86"/>
        <end position="101"/>
    </location>
</feature>
<dbReference type="Pfam" id="PF02902">
    <property type="entry name" value="Peptidase_C48"/>
    <property type="match status" value="1"/>
</dbReference>
<dbReference type="InterPro" id="IPR038765">
    <property type="entry name" value="Papain-like_cys_pep_sf"/>
</dbReference>
<feature type="region of interest" description="Disordered" evidence="4">
    <location>
        <begin position="907"/>
        <end position="937"/>
    </location>
</feature>
<feature type="domain" description="Ubiquitin-like protease family profile" evidence="5">
    <location>
        <begin position="1840"/>
        <end position="2019"/>
    </location>
</feature>
<feature type="compositionally biased region" description="Basic residues" evidence="4">
    <location>
        <begin position="965"/>
        <end position="997"/>
    </location>
</feature>
<evidence type="ECO:0000256" key="3">
    <source>
        <dbReference type="ARBA" id="ARBA00022801"/>
    </source>
</evidence>
<dbReference type="PROSITE" id="PS50600">
    <property type="entry name" value="ULP_PROTEASE"/>
    <property type="match status" value="1"/>
</dbReference>
<organism evidence="6 7">
    <name type="scientific">Marasmius crinis-equi</name>
    <dbReference type="NCBI Taxonomy" id="585013"/>
    <lineage>
        <taxon>Eukaryota</taxon>
        <taxon>Fungi</taxon>
        <taxon>Dikarya</taxon>
        <taxon>Basidiomycota</taxon>
        <taxon>Agaricomycotina</taxon>
        <taxon>Agaricomycetes</taxon>
        <taxon>Agaricomycetidae</taxon>
        <taxon>Agaricales</taxon>
        <taxon>Marasmiineae</taxon>
        <taxon>Marasmiaceae</taxon>
        <taxon>Marasmius</taxon>
    </lineage>
</organism>
<dbReference type="Gene3D" id="3.40.395.10">
    <property type="entry name" value="Adenoviral Proteinase, Chain A"/>
    <property type="match status" value="1"/>
</dbReference>
<keyword evidence="2" id="KW-0645">Protease</keyword>
<feature type="compositionally biased region" description="Acidic residues" evidence="4">
    <location>
        <begin position="914"/>
        <end position="936"/>
    </location>
</feature>
<dbReference type="Gene3D" id="2.60.120.650">
    <property type="entry name" value="Cupin"/>
    <property type="match status" value="1"/>
</dbReference>
<feature type="compositionally biased region" description="Basic and acidic residues" evidence="4">
    <location>
        <begin position="61"/>
        <end position="85"/>
    </location>
</feature>
<name>A0ABR3FVN0_9AGAR</name>
<feature type="compositionally biased region" description="Basic and acidic residues" evidence="4">
    <location>
        <begin position="874"/>
        <end position="890"/>
    </location>
</feature>
<evidence type="ECO:0000256" key="1">
    <source>
        <dbReference type="ARBA" id="ARBA00005234"/>
    </source>
</evidence>